<evidence type="ECO:0000313" key="3">
    <source>
        <dbReference type="Proteomes" id="UP000297245"/>
    </source>
</evidence>
<proteinExistence type="predicted"/>
<sequence>MALQTSFTHYDWQNVNVKLCMPSRYHHNNSLNRSCPLTPLRLLQFYSRHVVLRFNKCATLLTPGIDGRFFVVSTSLTRVDPIPRKGSEKGKGRNTRRNARRNLDLNVQWISRRARTEIRLDFQGNTKKENDYTVQGFTGNIYLTGSSVVTKFSESSPSVRISLAFYPGTSKLLNLVNNYKGVHADKRVIGAWREKTGLGPIQTTPGSSDKNKNKKNPDRIPEARDDCPIC</sequence>
<accession>A0A4S8LIJ6</accession>
<dbReference type="AlphaFoldDB" id="A0A4S8LIJ6"/>
<dbReference type="Proteomes" id="UP000297245">
    <property type="component" value="Unassembled WGS sequence"/>
</dbReference>
<feature type="region of interest" description="Disordered" evidence="1">
    <location>
        <begin position="195"/>
        <end position="230"/>
    </location>
</feature>
<reference evidence="2 3" key="1">
    <citation type="journal article" date="2019" name="Nat. Ecol. Evol.">
        <title>Megaphylogeny resolves global patterns of mushroom evolution.</title>
        <authorList>
            <person name="Varga T."/>
            <person name="Krizsan K."/>
            <person name="Foldi C."/>
            <person name="Dima B."/>
            <person name="Sanchez-Garcia M."/>
            <person name="Sanchez-Ramirez S."/>
            <person name="Szollosi G.J."/>
            <person name="Szarkandi J.G."/>
            <person name="Papp V."/>
            <person name="Albert L."/>
            <person name="Andreopoulos W."/>
            <person name="Angelini C."/>
            <person name="Antonin V."/>
            <person name="Barry K.W."/>
            <person name="Bougher N.L."/>
            <person name="Buchanan P."/>
            <person name="Buyck B."/>
            <person name="Bense V."/>
            <person name="Catcheside P."/>
            <person name="Chovatia M."/>
            <person name="Cooper J."/>
            <person name="Damon W."/>
            <person name="Desjardin D."/>
            <person name="Finy P."/>
            <person name="Geml J."/>
            <person name="Haridas S."/>
            <person name="Hughes K."/>
            <person name="Justo A."/>
            <person name="Karasinski D."/>
            <person name="Kautmanova I."/>
            <person name="Kiss B."/>
            <person name="Kocsube S."/>
            <person name="Kotiranta H."/>
            <person name="LaButti K.M."/>
            <person name="Lechner B.E."/>
            <person name="Liimatainen K."/>
            <person name="Lipzen A."/>
            <person name="Lukacs Z."/>
            <person name="Mihaltcheva S."/>
            <person name="Morgado L.N."/>
            <person name="Niskanen T."/>
            <person name="Noordeloos M.E."/>
            <person name="Ohm R.A."/>
            <person name="Ortiz-Santana B."/>
            <person name="Ovrebo C."/>
            <person name="Racz N."/>
            <person name="Riley R."/>
            <person name="Savchenko A."/>
            <person name="Shiryaev A."/>
            <person name="Soop K."/>
            <person name="Spirin V."/>
            <person name="Szebenyi C."/>
            <person name="Tomsovsky M."/>
            <person name="Tulloss R.E."/>
            <person name="Uehling J."/>
            <person name="Grigoriev I.V."/>
            <person name="Vagvolgyi C."/>
            <person name="Papp T."/>
            <person name="Martin F.M."/>
            <person name="Miettinen O."/>
            <person name="Hibbett D.S."/>
            <person name="Nagy L.G."/>
        </authorList>
    </citation>
    <scope>NUCLEOTIDE SEQUENCE [LARGE SCALE GENOMIC DNA]</scope>
    <source>
        <strain evidence="2 3">CBS 962.96</strain>
    </source>
</reference>
<keyword evidence="3" id="KW-1185">Reference proteome</keyword>
<evidence type="ECO:0000256" key="1">
    <source>
        <dbReference type="SAM" id="MobiDB-lite"/>
    </source>
</evidence>
<protein>
    <submittedName>
        <fullName evidence="2">Uncharacterized protein</fullName>
    </submittedName>
</protein>
<feature type="compositionally biased region" description="Basic and acidic residues" evidence="1">
    <location>
        <begin position="209"/>
        <end position="230"/>
    </location>
</feature>
<evidence type="ECO:0000313" key="2">
    <source>
        <dbReference type="EMBL" id="THU88710.1"/>
    </source>
</evidence>
<organism evidence="2 3">
    <name type="scientific">Dendrothele bispora (strain CBS 962.96)</name>
    <dbReference type="NCBI Taxonomy" id="1314807"/>
    <lineage>
        <taxon>Eukaryota</taxon>
        <taxon>Fungi</taxon>
        <taxon>Dikarya</taxon>
        <taxon>Basidiomycota</taxon>
        <taxon>Agaricomycotina</taxon>
        <taxon>Agaricomycetes</taxon>
        <taxon>Agaricomycetidae</taxon>
        <taxon>Agaricales</taxon>
        <taxon>Agaricales incertae sedis</taxon>
        <taxon>Dendrothele</taxon>
    </lineage>
</organism>
<name>A0A4S8LIJ6_DENBC</name>
<dbReference type="EMBL" id="ML179399">
    <property type="protein sequence ID" value="THU88710.1"/>
    <property type="molecule type" value="Genomic_DNA"/>
</dbReference>
<gene>
    <name evidence="2" type="ORF">K435DRAFT_803319</name>
</gene>